<dbReference type="PANTHER" id="PTHR31573:SF1">
    <property type="entry name" value="DNA OXIDATIVE DEMETHYLASE ALKBH2"/>
    <property type="match status" value="1"/>
</dbReference>
<evidence type="ECO:0000259" key="2">
    <source>
        <dbReference type="PROSITE" id="PS51471"/>
    </source>
</evidence>
<dbReference type="InterPro" id="IPR005123">
    <property type="entry name" value="Oxoglu/Fe-dep_dioxygenase_dom"/>
</dbReference>
<evidence type="ECO:0000256" key="1">
    <source>
        <dbReference type="SAM" id="MobiDB-lite"/>
    </source>
</evidence>
<feature type="domain" description="Fe2OG dioxygenase" evidence="2">
    <location>
        <begin position="241"/>
        <end position="339"/>
    </location>
</feature>
<dbReference type="EMBL" id="JASJQH010000646">
    <property type="protein sequence ID" value="KAK9763411.1"/>
    <property type="molecule type" value="Genomic_DNA"/>
</dbReference>
<dbReference type="SUPFAM" id="SSF51197">
    <property type="entry name" value="Clavaminate synthase-like"/>
    <property type="match status" value="1"/>
</dbReference>
<dbReference type="InterPro" id="IPR037151">
    <property type="entry name" value="AlkB-like_sf"/>
</dbReference>
<dbReference type="Proteomes" id="UP001479436">
    <property type="component" value="Unassembled WGS sequence"/>
</dbReference>
<organism evidence="3 4">
    <name type="scientific">Basidiobolus ranarum</name>
    <dbReference type="NCBI Taxonomy" id="34480"/>
    <lineage>
        <taxon>Eukaryota</taxon>
        <taxon>Fungi</taxon>
        <taxon>Fungi incertae sedis</taxon>
        <taxon>Zoopagomycota</taxon>
        <taxon>Entomophthoromycotina</taxon>
        <taxon>Basidiobolomycetes</taxon>
        <taxon>Basidiobolales</taxon>
        <taxon>Basidiobolaceae</taxon>
        <taxon>Basidiobolus</taxon>
    </lineage>
</organism>
<gene>
    <name evidence="3" type="ORF">K7432_009923</name>
</gene>
<dbReference type="Pfam" id="PF13532">
    <property type="entry name" value="2OG-FeII_Oxy_2"/>
    <property type="match status" value="1"/>
</dbReference>
<feature type="compositionally biased region" description="Basic and acidic residues" evidence="1">
    <location>
        <begin position="1"/>
        <end position="10"/>
    </location>
</feature>
<keyword evidence="4" id="KW-1185">Reference proteome</keyword>
<dbReference type="PROSITE" id="PS51471">
    <property type="entry name" value="FE2OG_OXY"/>
    <property type="match status" value="1"/>
</dbReference>
<dbReference type="InterPro" id="IPR027450">
    <property type="entry name" value="AlkB-like"/>
</dbReference>
<reference evidence="3 4" key="1">
    <citation type="submission" date="2023-04" db="EMBL/GenBank/DDBJ databases">
        <title>Genome of Basidiobolus ranarum AG-B5.</title>
        <authorList>
            <person name="Stajich J.E."/>
            <person name="Carter-House D."/>
            <person name="Gryganskyi A."/>
        </authorList>
    </citation>
    <scope>NUCLEOTIDE SEQUENCE [LARGE SCALE GENOMIC DNA]</scope>
    <source>
        <strain evidence="3 4">AG-B5</strain>
    </source>
</reference>
<dbReference type="InterPro" id="IPR032852">
    <property type="entry name" value="ALKBH2"/>
</dbReference>
<feature type="region of interest" description="Disordered" evidence="1">
    <location>
        <begin position="1"/>
        <end position="34"/>
    </location>
</feature>
<evidence type="ECO:0000313" key="4">
    <source>
        <dbReference type="Proteomes" id="UP001479436"/>
    </source>
</evidence>
<feature type="region of interest" description="Disordered" evidence="1">
    <location>
        <begin position="210"/>
        <end position="233"/>
    </location>
</feature>
<feature type="compositionally biased region" description="Polar residues" evidence="1">
    <location>
        <begin position="213"/>
        <end position="230"/>
    </location>
</feature>
<accession>A0ABR2WPJ1</accession>
<protein>
    <recommendedName>
        <fullName evidence="2">Fe2OG dioxygenase domain-containing protein</fullName>
    </recommendedName>
</protein>
<evidence type="ECO:0000313" key="3">
    <source>
        <dbReference type="EMBL" id="KAK9763411.1"/>
    </source>
</evidence>
<proteinExistence type="predicted"/>
<name>A0ABR2WPJ1_9FUNG</name>
<sequence>MFTTEKRKPNDTLLETKSTEKETHSSKKSKVVSSKYFPQNGTDLVSQVVKENTSTDAEQITSEKEKKLEVSPKSIPLNEDVVRKIKKPGDLDLIYFQKLLPTQVATSLFQWCLSELPWYRVQYCVGDRQVSTPRWTTIFGKDFTSHLPTDKVYRRRPRPIPNLLIDLVKLMETYIDTVNNSSNILVQKNSSTSSSHDIRAMFSKIASKKKETTPPQAHLSSLEPNSTPTLDSKVGTPNRAVFNFVLLNYYETGNDSITYHSDDESFLGVNPTIASLSLGGSRDFLMKHKVNSDLKEKFTLVNGDCLVMQGGTQSNWLHTIPKRKSEVHPRVNITLRKAINVEGTNNYYKFNVGDGPTYRYRDGKMTPEVELH</sequence>
<dbReference type="Gene3D" id="2.60.120.590">
    <property type="entry name" value="Alpha-ketoglutarate-dependent dioxygenase AlkB-like"/>
    <property type="match status" value="1"/>
</dbReference>
<dbReference type="PANTHER" id="PTHR31573">
    <property type="entry name" value="ALPHA-KETOGLUTARATE-DEPENDENT DIOXYGENASE ALKB HOMOLOG 2"/>
    <property type="match status" value="1"/>
</dbReference>
<comment type="caution">
    <text evidence="3">The sequence shown here is derived from an EMBL/GenBank/DDBJ whole genome shotgun (WGS) entry which is preliminary data.</text>
</comment>